<dbReference type="RefSeq" id="WP_176612806.1">
    <property type="nucleotide sequence ID" value="NZ_JABXXR010000018.1"/>
</dbReference>
<keyword evidence="3" id="KW-1185">Reference proteome</keyword>
<name>A0A850P5A7_9PROT</name>
<protein>
    <submittedName>
        <fullName evidence="2">Uncharacterized protein</fullName>
    </submittedName>
</protein>
<dbReference type="Proteomes" id="UP000585665">
    <property type="component" value="Unassembled WGS sequence"/>
</dbReference>
<dbReference type="EMBL" id="JABXXR010000018">
    <property type="protein sequence ID" value="NVN39825.1"/>
    <property type="molecule type" value="Genomic_DNA"/>
</dbReference>
<evidence type="ECO:0000256" key="1">
    <source>
        <dbReference type="SAM" id="MobiDB-lite"/>
    </source>
</evidence>
<evidence type="ECO:0000313" key="2">
    <source>
        <dbReference type="EMBL" id="NVN39825.1"/>
    </source>
</evidence>
<reference evidence="2 3" key="1">
    <citation type="submission" date="2020-06" db="EMBL/GenBank/DDBJ databases">
        <title>Description of novel acetic acid bacteria.</title>
        <authorList>
            <person name="Sombolestani A."/>
        </authorList>
    </citation>
    <scope>NUCLEOTIDE SEQUENCE [LARGE SCALE GENOMIC DNA]</scope>
    <source>
        <strain evidence="2 3">LMG 27010</strain>
    </source>
</reference>
<dbReference type="AlphaFoldDB" id="A0A850P5A7"/>
<comment type="caution">
    <text evidence="2">The sequence shown here is derived from an EMBL/GenBank/DDBJ whole genome shotgun (WGS) entry which is preliminary data.</text>
</comment>
<accession>A0A850P5A7</accession>
<gene>
    <name evidence="2" type="ORF">HUK82_04490</name>
</gene>
<evidence type="ECO:0000313" key="3">
    <source>
        <dbReference type="Proteomes" id="UP000585665"/>
    </source>
</evidence>
<organism evidence="2 3">
    <name type="scientific">Ameyamaea chiangmaiensis</name>
    <dbReference type="NCBI Taxonomy" id="442969"/>
    <lineage>
        <taxon>Bacteria</taxon>
        <taxon>Pseudomonadati</taxon>
        <taxon>Pseudomonadota</taxon>
        <taxon>Alphaproteobacteria</taxon>
        <taxon>Acetobacterales</taxon>
        <taxon>Acetobacteraceae</taxon>
        <taxon>Ameyamaea</taxon>
    </lineage>
</organism>
<sequence length="63" mass="6885">MGTISAQPDLFEGKEAEPPCSNPVWQGLPQQARNDLQSMMARLILDHVRGHGPSAVQEARDDS</sequence>
<proteinExistence type="predicted"/>
<feature type="region of interest" description="Disordered" evidence="1">
    <location>
        <begin position="1"/>
        <end position="22"/>
    </location>
</feature>